<evidence type="ECO:0000313" key="3">
    <source>
        <dbReference type="Proteomes" id="UP001627154"/>
    </source>
</evidence>
<proteinExistence type="predicted"/>
<keyword evidence="3" id="KW-1185">Reference proteome</keyword>
<reference evidence="2 3" key="1">
    <citation type="journal article" date="2024" name="bioRxiv">
        <title>A reference genome for Trichogramma kaykai: A tiny desert-dwelling parasitoid wasp with competing sex-ratio distorters.</title>
        <authorList>
            <person name="Culotta J."/>
            <person name="Lindsey A.R."/>
        </authorList>
    </citation>
    <scope>NUCLEOTIDE SEQUENCE [LARGE SCALE GENOMIC DNA]</scope>
    <source>
        <strain evidence="2 3">KSX58</strain>
    </source>
</reference>
<accession>A0ABD2WA22</accession>
<feature type="region of interest" description="Disordered" evidence="1">
    <location>
        <begin position="1"/>
        <end position="74"/>
    </location>
</feature>
<gene>
    <name evidence="2" type="ORF">TKK_015079</name>
</gene>
<dbReference type="AlphaFoldDB" id="A0ABD2WA22"/>
<sequence>MSAWSRLSSHIQRNSAPTRKPSGNRRRKRKSRTRSGGERKKLKHMLALDRSLRGNRTATRRNTPASRQDFADRRGAGWVHLMGGASHYSR</sequence>
<dbReference type="Proteomes" id="UP001627154">
    <property type="component" value="Unassembled WGS sequence"/>
</dbReference>
<dbReference type="EMBL" id="JBJJXI010000122">
    <property type="protein sequence ID" value="KAL3389713.1"/>
    <property type="molecule type" value="Genomic_DNA"/>
</dbReference>
<feature type="compositionally biased region" description="Polar residues" evidence="1">
    <location>
        <begin position="1"/>
        <end position="17"/>
    </location>
</feature>
<organism evidence="2 3">
    <name type="scientific">Trichogramma kaykai</name>
    <dbReference type="NCBI Taxonomy" id="54128"/>
    <lineage>
        <taxon>Eukaryota</taxon>
        <taxon>Metazoa</taxon>
        <taxon>Ecdysozoa</taxon>
        <taxon>Arthropoda</taxon>
        <taxon>Hexapoda</taxon>
        <taxon>Insecta</taxon>
        <taxon>Pterygota</taxon>
        <taxon>Neoptera</taxon>
        <taxon>Endopterygota</taxon>
        <taxon>Hymenoptera</taxon>
        <taxon>Apocrita</taxon>
        <taxon>Proctotrupomorpha</taxon>
        <taxon>Chalcidoidea</taxon>
        <taxon>Trichogrammatidae</taxon>
        <taxon>Trichogramma</taxon>
    </lineage>
</organism>
<name>A0ABD2WA22_9HYME</name>
<feature type="compositionally biased region" description="Polar residues" evidence="1">
    <location>
        <begin position="54"/>
        <end position="66"/>
    </location>
</feature>
<comment type="caution">
    <text evidence="2">The sequence shown here is derived from an EMBL/GenBank/DDBJ whole genome shotgun (WGS) entry which is preliminary data.</text>
</comment>
<protein>
    <submittedName>
        <fullName evidence="2">Uncharacterized protein</fullName>
    </submittedName>
</protein>
<evidence type="ECO:0000313" key="2">
    <source>
        <dbReference type="EMBL" id="KAL3389713.1"/>
    </source>
</evidence>
<feature type="compositionally biased region" description="Basic residues" evidence="1">
    <location>
        <begin position="22"/>
        <end position="33"/>
    </location>
</feature>
<evidence type="ECO:0000256" key="1">
    <source>
        <dbReference type="SAM" id="MobiDB-lite"/>
    </source>
</evidence>